<evidence type="ECO:0000313" key="3">
    <source>
        <dbReference type="Proteomes" id="UP001206925"/>
    </source>
</evidence>
<keyword evidence="1" id="KW-0812">Transmembrane</keyword>
<name>A0AAD5CWP7_AMBAR</name>
<dbReference type="Proteomes" id="UP001206925">
    <property type="component" value="Unassembled WGS sequence"/>
</dbReference>
<keyword evidence="3" id="KW-1185">Reference proteome</keyword>
<keyword evidence="1" id="KW-0472">Membrane</keyword>
<evidence type="ECO:0000256" key="1">
    <source>
        <dbReference type="SAM" id="Phobius"/>
    </source>
</evidence>
<feature type="transmembrane region" description="Helical" evidence="1">
    <location>
        <begin position="20"/>
        <end position="41"/>
    </location>
</feature>
<organism evidence="2 3">
    <name type="scientific">Ambrosia artemisiifolia</name>
    <name type="common">Common ragweed</name>
    <dbReference type="NCBI Taxonomy" id="4212"/>
    <lineage>
        <taxon>Eukaryota</taxon>
        <taxon>Viridiplantae</taxon>
        <taxon>Streptophyta</taxon>
        <taxon>Embryophyta</taxon>
        <taxon>Tracheophyta</taxon>
        <taxon>Spermatophyta</taxon>
        <taxon>Magnoliopsida</taxon>
        <taxon>eudicotyledons</taxon>
        <taxon>Gunneridae</taxon>
        <taxon>Pentapetalae</taxon>
        <taxon>asterids</taxon>
        <taxon>campanulids</taxon>
        <taxon>Asterales</taxon>
        <taxon>Asteraceae</taxon>
        <taxon>Asteroideae</taxon>
        <taxon>Heliantheae alliance</taxon>
        <taxon>Heliantheae</taxon>
        <taxon>Ambrosia</taxon>
    </lineage>
</organism>
<protein>
    <submittedName>
        <fullName evidence="2">Uncharacterized protein</fullName>
    </submittedName>
</protein>
<dbReference type="AlphaFoldDB" id="A0AAD5CWP7"/>
<proteinExistence type="predicted"/>
<evidence type="ECO:0000313" key="2">
    <source>
        <dbReference type="EMBL" id="KAI7747906.1"/>
    </source>
</evidence>
<accession>A0AAD5CWP7</accession>
<reference evidence="2" key="1">
    <citation type="submission" date="2022-06" db="EMBL/GenBank/DDBJ databases">
        <title>Uncovering the hologenomic basis of an extraordinary plant invasion.</title>
        <authorList>
            <person name="Bieker V.C."/>
            <person name="Martin M.D."/>
            <person name="Gilbert T."/>
            <person name="Hodgins K."/>
            <person name="Battlay P."/>
            <person name="Petersen B."/>
            <person name="Wilson J."/>
        </authorList>
    </citation>
    <scope>NUCLEOTIDE SEQUENCE</scope>
    <source>
        <strain evidence="2">AA19_3_7</strain>
        <tissue evidence="2">Leaf</tissue>
    </source>
</reference>
<keyword evidence="1" id="KW-1133">Transmembrane helix</keyword>
<dbReference type="EMBL" id="JAMZMK010006639">
    <property type="protein sequence ID" value="KAI7747906.1"/>
    <property type="molecule type" value="Genomic_DNA"/>
</dbReference>
<sequence length="100" mass="11614">MLLTFVPLTMMIKVQNPGQYKIPVVCFLIILLDLIAAILGIQAEVAQYKVQSLMVWMIGSLNVEIQDHTRYRILDADGWSQGKFKFKKILWHFTPEFLMN</sequence>
<gene>
    <name evidence="2" type="ORF">M8C21_025640</name>
</gene>
<comment type="caution">
    <text evidence="2">The sequence shown here is derived from an EMBL/GenBank/DDBJ whole genome shotgun (WGS) entry which is preliminary data.</text>
</comment>